<name>A0ACC0K4Y4_CHOFU</name>
<organism evidence="1 2">
    <name type="scientific">Choristoneura fumiferana</name>
    <name type="common">Spruce budworm moth</name>
    <name type="synonym">Archips fumiferana</name>
    <dbReference type="NCBI Taxonomy" id="7141"/>
    <lineage>
        <taxon>Eukaryota</taxon>
        <taxon>Metazoa</taxon>
        <taxon>Ecdysozoa</taxon>
        <taxon>Arthropoda</taxon>
        <taxon>Hexapoda</taxon>
        <taxon>Insecta</taxon>
        <taxon>Pterygota</taxon>
        <taxon>Neoptera</taxon>
        <taxon>Endopterygota</taxon>
        <taxon>Lepidoptera</taxon>
        <taxon>Glossata</taxon>
        <taxon>Ditrysia</taxon>
        <taxon>Tortricoidea</taxon>
        <taxon>Tortricidae</taxon>
        <taxon>Tortricinae</taxon>
        <taxon>Choristoneura</taxon>
    </lineage>
</organism>
<proteinExistence type="predicted"/>
<sequence length="125" mass="14256">MEWMIPVNDMLKDDITKLNYTLIPPGCHGDVRSVEPLCVLDFFVSGARQRRGNGKRLFDFMLQDTGSQPRDLAIDGPSSKMETFLAKNYGVDRLMRQSNNFAVIHGQTDRVYVETNNGYVYKSMT</sequence>
<comment type="caution">
    <text evidence="1">The sequence shown here is derived from an EMBL/GenBank/DDBJ whole genome shotgun (WGS) entry which is preliminary data.</text>
</comment>
<reference evidence="1 2" key="1">
    <citation type="journal article" date="2022" name="Genome Biol. Evol.">
        <title>The Spruce Budworm Genome: Reconstructing the Evolutionary History of Antifreeze Proteins.</title>
        <authorList>
            <person name="Beliveau C."/>
            <person name="Gagne P."/>
            <person name="Picq S."/>
            <person name="Vernygora O."/>
            <person name="Keeling C.I."/>
            <person name="Pinkney K."/>
            <person name="Doucet D."/>
            <person name="Wen F."/>
            <person name="Johnston J.S."/>
            <person name="Maaroufi H."/>
            <person name="Boyle B."/>
            <person name="Laroche J."/>
            <person name="Dewar K."/>
            <person name="Juretic N."/>
            <person name="Blackburn G."/>
            <person name="Nisole A."/>
            <person name="Brunet B."/>
            <person name="Brandao M."/>
            <person name="Lumley L."/>
            <person name="Duan J."/>
            <person name="Quan G."/>
            <person name="Lucarotti C.J."/>
            <person name="Roe A.D."/>
            <person name="Sperling F.A.H."/>
            <person name="Levesque R.C."/>
            <person name="Cusson M."/>
        </authorList>
    </citation>
    <scope>NUCLEOTIDE SEQUENCE [LARGE SCALE GENOMIC DNA]</scope>
    <source>
        <strain evidence="1">Glfc:IPQL:Cfum</strain>
    </source>
</reference>
<dbReference type="EMBL" id="CM046131">
    <property type="protein sequence ID" value="KAI8431273.1"/>
    <property type="molecule type" value="Genomic_DNA"/>
</dbReference>
<evidence type="ECO:0000313" key="2">
    <source>
        <dbReference type="Proteomes" id="UP001064048"/>
    </source>
</evidence>
<keyword evidence="2" id="KW-1185">Reference proteome</keyword>
<protein>
    <submittedName>
        <fullName evidence="1">Uncharacterized protein</fullName>
    </submittedName>
</protein>
<dbReference type="Proteomes" id="UP001064048">
    <property type="component" value="Chromosome Z"/>
</dbReference>
<gene>
    <name evidence="1" type="ORF">MSG28_001299</name>
</gene>
<evidence type="ECO:0000313" key="1">
    <source>
        <dbReference type="EMBL" id="KAI8431273.1"/>
    </source>
</evidence>
<accession>A0ACC0K4Y4</accession>